<proteinExistence type="predicted"/>
<protein>
    <submittedName>
        <fullName evidence="1">Uncharacterized protein</fullName>
    </submittedName>
</protein>
<accession>A0A410PXJ5</accession>
<sequence length="63" mass="7574">MKFDSEDYLKKALLDTQERVRDFMDFSYEVDNPEVQQFLRDFAKSEGLQAQKLKDYLENGKVY</sequence>
<dbReference type="AlphaFoldDB" id="A0A410PXJ5"/>
<dbReference type="OrthoDB" id="1707909at2"/>
<organism evidence="1 2">
    <name type="scientific">Aminipila luticellarii</name>
    <dbReference type="NCBI Taxonomy" id="2507160"/>
    <lineage>
        <taxon>Bacteria</taxon>
        <taxon>Bacillati</taxon>
        <taxon>Bacillota</taxon>
        <taxon>Clostridia</taxon>
        <taxon>Peptostreptococcales</taxon>
        <taxon>Anaerovoracaceae</taxon>
        <taxon>Aminipila</taxon>
    </lineage>
</organism>
<dbReference type="RefSeq" id="WP_128746373.1">
    <property type="nucleotide sequence ID" value="NZ_CP035281.1"/>
</dbReference>
<evidence type="ECO:0000313" key="1">
    <source>
        <dbReference type="EMBL" id="QAT43595.1"/>
    </source>
</evidence>
<dbReference type="KEGG" id="amij:EQM06_10395"/>
<dbReference type="EMBL" id="CP035281">
    <property type="protein sequence ID" value="QAT43595.1"/>
    <property type="molecule type" value="Genomic_DNA"/>
</dbReference>
<name>A0A410PXJ5_9FIRM</name>
<keyword evidence="2" id="KW-1185">Reference proteome</keyword>
<dbReference type="Proteomes" id="UP000287601">
    <property type="component" value="Chromosome"/>
</dbReference>
<reference evidence="1 2" key="1">
    <citation type="submission" date="2019-01" db="EMBL/GenBank/DDBJ databases">
        <title>Draft genomes of a novel of Aminipila strains.</title>
        <authorList>
            <person name="Ma S."/>
        </authorList>
    </citation>
    <scope>NUCLEOTIDE SEQUENCE [LARGE SCALE GENOMIC DNA]</scope>
    <source>
        <strain evidence="2">JN-39</strain>
    </source>
</reference>
<gene>
    <name evidence="1" type="ORF">EQM06_10395</name>
</gene>
<evidence type="ECO:0000313" key="2">
    <source>
        <dbReference type="Proteomes" id="UP000287601"/>
    </source>
</evidence>